<feature type="compositionally biased region" description="Low complexity" evidence="4">
    <location>
        <begin position="295"/>
        <end position="308"/>
    </location>
</feature>
<evidence type="ECO:0000256" key="3">
    <source>
        <dbReference type="ARBA" id="ARBA00022840"/>
    </source>
</evidence>
<feature type="compositionally biased region" description="Basic and acidic residues" evidence="4">
    <location>
        <begin position="345"/>
        <end position="366"/>
    </location>
</feature>
<dbReference type="InterPro" id="IPR004948">
    <property type="entry name" value="Nuc-triphosphatase_THEP1"/>
</dbReference>
<dbReference type="Gene3D" id="3.40.50.300">
    <property type="entry name" value="P-loop containing nucleotide triphosphate hydrolases"/>
    <property type="match status" value="1"/>
</dbReference>
<name>A0A0G4HY08_9ALVE</name>
<feature type="compositionally biased region" description="Basic and acidic residues" evidence="4">
    <location>
        <begin position="278"/>
        <end position="287"/>
    </location>
</feature>
<accession>A0A0G4HY08</accession>
<evidence type="ECO:0008006" key="6">
    <source>
        <dbReference type="Google" id="ProtNLM"/>
    </source>
</evidence>
<feature type="compositionally biased region" description="Basic and acidic residues" evidence="4">
    <location>
        <begin position="483"/>
        <end position="511"/>
    </location>
</feature>
<feature type="compositionally biased region" description="Basic and acidic residues" evidence="4">
    <location>
        <begin position="588"/>
        <end position="610"/>
    </location>
</feature>
<sequence length="632" mass="68117">MSRRWKRKEDVSAGGQPELGGRVVGAFMDTKAKEGTSLEAVRGKKGGGLKEKTESSSGGKGKASAARRQHIFLTGQPGVGKSTMVRRCVERLGSERPDLAEGIRGFFTEEVRRGGEREGFDVVLMGKGGRLGKRAPLSRVGSGKPAVGKYKVDVDSFESVGVREISEAASEGHRQGSGAGEERERGPFNLLVLDEIGKMELLCPSFMPAVTAAFTSGAVILGTVPMPRYGRTVVEVEEVKAREGVKLFEVTRQNRDELFDVVFAHLVACLEGKGEVKKKADGKDAEIGKGSVRETGSSSGSSSSTSPPQTNPPGSLPSNAAASSSSSLSAKSDPKTGGPFVHPLWIEREEREGRDREGKQKKKEPVRVPVLPSVLLLGEGGDTHSSVGYAHRPWWTLLSKALQEVPGKKNLAPPTDPLPSSSSSPSSQEASESARLNFLGSAGMALWDLHVLSGGGGSENSRDVVEGCEEEDGGVRRNGRKRSFGEGEMKKKKGTGESKEATQRDPEVWKKGRDKKRRLNDIEGLLSQFPSIRTVMLDGEETGRAFRSGFPHLCELEREERGWRHSARLSGSPCPLSVVTLPSSDSVVNKKEKSSEGRGSRAMSKEKEDEKLEEEMVLAWTEALRAALVKMI</sequence>
<proteinExistence type="predicted"/>
<feature type="region of interest" description="Disordered" evidence="4">
    <location>
        <begin position="406"/>
        <end position="435"/>
    </location>
</feature>
<feature type="compositionally biased region" description="Low complexity" evidence="4">
    <location>
        <begin position="419"/>
        <end position="434"/>
    </location>
</feature>
<dbReference type="Pfam" id="PF03266">
    <property type="entry name" value="NTPase_1"/>
    <property type="match status" value="1"/>
</dbReference>
<reference evidence="5" key="1">
    <citation type="submission" date="2014-11" db="EMBL/GenBank/DDBJ databases">
        <authorList>
            <person name="Otto D Thomas"/>
            <person name="Naeem Raeece"/>
        </authorList>
    </citation>
    <scope>NUCLEOTIDE SEQUENCE</scope>
</reference>
<dbReference type="AlphaFoldDB" id="A0A0G4HY08"/>
<keyword evidence="3" id="KW-0067">ATP-binding</keyword>
<evidence type="ECO:0000256" key="1">
    <source>
        <dbReference type="ARBA" id="ARBA00022741"/>
    </source>
</evidence>
<dbReference type="EMBL" id="CDMZ01004321">
    <property type="protein sequence ID" value="CEM49414.1"/>
    <property type="molecule type" value="Genomic_DNA"/>
</dbReference>
<keyword evidence="2" id="KW-0378">Hydrolase</keyword>
<feature type="region of interest" description="Disordered" evidence="4">
    <location>
        <begin position="1"/>
        <end position="66"/>
    </location>
</feature>
<dbReference type="GO" id="GO:0017111">
    <property type="term" value="F:ribonucleoside triphosphate phosphatase activity"/>
    <property type="evidence" value="ECO:0007669"/>
    <property type="project" value="InterPro"/>
</dbReference>
<organism evidence="5">
    <name type="scientific">Chromera velia CCMP2878</name>
    <dbReference type="NCBI Taxonomy" id="1169474"/>
    <lineage>
        <taxon>Eukaryota</taxon>
        <taxon>Sar</taxon>
        <taxon>Alveolata</taxon>
        <taxon>Colpodellida</taxon>
        <taxon>Chromeraceae</taxon>
        <taxon>Chromera</taxon>
    </lineage>
</organism>
<feature type="region of interest" description="Disordered" evidence="4">
    <location>
        <begin position="278"/>
        <end position="371"/>
    </location>
</feature>
<keyword evidence="1" id="KW-0547">Nucleotide-binding</keyword>
<dbReference type="PANTHER" id="PTHR43146:SF1">
    <property type="entry name" value="CANCER-RELATED NUCLEOSIDE-TRIPHOSPHATASE"/>
    <property type="match status" value="1"/>
</dbReference>
<dbReference type="SUPFAM" id="SSF52540">
    <property type="entry name" value="P-loop containing nucleoside triphosphate hydrolases"/>
    <property type="match status" value="1"/>
</dbReference>
<feature type="region of interest" description="Disordered" evidence="4">
    <location>
        <begin position="456"/>
        <end position="515"/>
    </location>
</feature>
<dbReference type="PANTHER" id="PTHR43146">
    <property type="entry name" value="CANCER-RELATED NUCLEOSIDE-TRIPHOSPHATASE"/>
    <property type="match status" value="1"/>
</dbReference>
<evidence type="ECO:0000256" key="4">
    <source>
        <dbReference type="SAM" id="MobiDB-lite"/>
    </source>
</evidence>
<dbReference type="VEuPathDB" id="CryptoDB:Cvel_1523"/>
<evidence type="ECO:0000313" key="5">
    <source>
        <dbReference type="EMBL" id="CEM49414.1"/>
    </source>
</evidence>
<dbReference type="GO" id="GO:0005524">
    <property type="term" value="F:ATP binding"/>
    <property type="evidence" value="ECO:0007669"/>
    <property type="project" value="UniProtKB-KW"/>
</dbReference>
<feature type="region of interest" description="Disordered" evidence="4">
    <location>
        <begin position="583"/>
        <end position="611"/>
    </location>
</feature>
<feature type="compositionally biased region" description="Low complexity" evidence="4">
    <location>
        <begin position="316"/>
        <end position="331"/>
    </location>
</feature>
<dbReference type="InterPro" id="IPR027417">
    <property type="entry name" value="P-loop_NTPase"/>
</dbReference>
<evidence type="ECO:0000256" key="2">
    <source>
        <dbReference type="ARBA" id="ARBA00022801"/>
    </source>
</evidence>
<gene>
    <name evidence="5" type="ORF">Cvel_1523</name>
</gene>
<protein>
    <recommendedName>
        <fullName evidence="6">AAA+ ATPase domain-containing protein</fullName>
    </recommendedName>
</protein>